<keyword evidence="3 9" id="KW-0813">Transport</keyword>
<evidence type="ECO:0000256" key="8">
    <source>
        <dbReference type="ARBA" id="ARBA00023157"/>
    </source>
</evidence>
<keyword evidence="12" id="KW-1185">Reference proteome</keyword>
<evidence type="ECO:0000256" key="4">
    <source>
        <dbReference type="ARBA" id="ARBA00022660"/>
    </source>
</evidence>
<evidence type="ECO:0000256" key="5">
    <source>
        <dbReference type="ARBA" id="ARBA00022737"/>
    </source>
</evidence>
<dbReference type="EMBL" id="JANBPT010000097">
    <property type="protein sequence ID" value="KAJ1927888.1"/>
    <property type="molecule type" value="Genomic_DNA"/>
</dbReference>
<dbReference type="InterPro" id="IPR016680">
    <property type="entry name" value="NDUFA8"/>
</dbReference>
<dbReference type="PIRSF" id="PIRSF017016">
    <property type="entry name" value="NDUA8"/>
    <property type="match status" value="1"/>
</dbReference>
<reference evidence="10" key="1">
    <citation type="submission" date="2022-07" db="EMBL/GenBank/DDBJ databases">
        <title>Phylogenomic reconstructions and comparative analyses of Kickxellomycotina fungi.</title>
        <authorList>
            <person name="Reynolds N.K."/>
            <person name="Stajich J.E."/>
            <person name="Barry K."/>
            <person name="Grigoriev I.V."/>
            <person name="Crous P."/>
            <person name="Smith M.E."/>
        </authorList>
    </citation>
    <scope>NUCLEOTIDE SEQUENCE</scope>
    <source>
        <strain evidence="10">RSA 861</strain>
    </source>
</reference>
<keyword evidence="5" id="KW-0677">Repeat</keyword>
<keyword evidence="9" id="KW-0472">Membrane</keyword>
<name>A0A9W8AAG7_9FUNG</name>
<dbReference type="PANTHER" id="PTHR13344:SF0">
    <property type="entry name" value="NADH DEHYDROGENASE [UBIQUINONE] 1 ALPHA SUBCOMPLEX SUBUNIT 8"/>
    <property type="match status" value="1"/>
</dbReference>
<dbReference type="GO" id="GO:0006120">
    <property type="term" value="P:mitochondrial electron transport, NADH to ubiquinone"/>
    <property type="evidence" value="ECO:0007669"/>
    <property type="project" value="InterPro"/>
</dbReference>
<comment type="function">
    <text evidence="1 9">Accessory subunit of the mitochondrial membrane respiratory chain NADH dehydrogenase (Complex I), that is believed not to be involved in catalysis. Complex I functions in the transfer of electrons from NADH to the respiratory chain. The immediate electron acceptor for the enzyme is believed to be ubiquinone.</text>
</comment>
<evidence type="ECO:0000256" key="2">
    <source>
        <dbReference type="ARBA" id="ARBA00010705"/>
    </source>
</evidence>
<comment type="subcellular location">
    <subcellularLocation>
        <location evidence="9">Mitochondrion inner membrane</location>
    </subcellularLocation>
</comment>
<keyword evidence="6 9" id="KW-0249">Electron transport</keyword>
<accession>A0A9W8AAG7</accession>
<dbReference type="GO" id="GO:0005743">
    <property type="term" value="C:mitochondrial inner membrane"/>
    <property type="evidence" value="ECO:0007669"/>
    <property type="project" value="UniProtKB-SubCell"/>
</dbReference>
<dbReference type="Proteomes" id="UP001150569">
    <property type="component" value="Unassembled WGS sequence"/>
</dbReference>
<evidence type="ECO:0000313" key="10">
    <source>
        <dbReference type="EMBL" id="KAJ1922598.1"/>
    </source>
</evidence>
<proteinExistence type="inferred from homology"/>
<evidence type="ECO:0000256" key="6">
    <source>
        <dbReference type="ARBA" id="ARBA00022982"/>
    </source>
</evidence>
<evidence type="ECO:0000256" key="7">
    <source>
        <dbReference type="ARBA" id="ARBA00023128"/>
    </source>
</evidence>
<sequence>MSNRPGYDHQPYEEWVDPTPPPAKVADVPNVGATSAILASTAFALGAHCKEYNEDFMLCKAEDENPAHCLKEGARVTRCSIDLLTKLRERCHKQLTAHWNCLELNNHELYSCRPEEQPLNECIFKNFGYKKQVPGAPKTGTPVHEQTKRYFGNSRNTF</sequence>
<gene>
    <name evidence="10" type="primary">NdufA8_2</name>
    <name evidence="11" type="synonym">NdufA8_1</name>
    <name evidence="11" type="ORF">IWQ60_002532</name>
    <name evidence="10" type="ORF">IWQ60_006413</name>
</gene>
<dbReference type="EMBL" id="JANBPT010000385">
    <property type="protein sequence ID" value="KAJ1922598.1"/>
    <property type="molecule type" value="Genomic_DNA"/>
</dbReference>
<dbReference type="AlphaFoldDB" id="A0A9W8AAG7"/>
<keyword evidence="4 9" id="KW-0679">Respiratory chain</keyword>
<evidence type="ECO:0000256" key="1">
    <source>
        <dbReference type="ARBA" id="ARBA00003195"/>
    </source>
</evidence>
<keyword evidence="7 9" id="KW-0496">Mitochondrion</keyword>
<organism evidence="10 12">
    <name type="scientific">Tieghemiomyces parasiticus</name>
    <dbReference type="NCBI Taxonomy" id="78921"/>
    <lineage>
        <taxon>Eukaryota</taxon>
        <taxon>Fungi</taxon>
        <taxon>Fungi incertae sedis</taxon>
        <taxon>Zoopagomycota</taxon>
        <taxon>Kickxellomycotina</taxon>
        <taxon>Dimargaritomycetes</taxon>
        <taxon>Dimargaritales</taxon>
        <taxon>Dimargaritaceae</taxon>
        <taxon>Tieghemiomyces</taxon>
    </lineage>
</organism>
<keyword evidence="9" id="KW-0999">Mitochondrion inner membrane</keyword>
<evidence type="ECO:0000256" key="9">
    <source>
        <dbReference type="PIRNR" id="PIRNR017016"/>
    </source>
</evidence>
<protein>
    <recommendedName>
        <fullName evidence="9">NADH-ubiquinone oxidoreductase</fullName>
    </recommendedName>
</protein>
<evidence type="ECO:0000313" key="11">
    <source>
        <dbReference type="EMBL" id="KAJ1927888.1"/>
    </source>
</evidence>
<comment type="similarity">
    <text evidence="2 9">Belongs to the complex I NDUFA8 subunit family.</text>
</comment>
<keyword evidence="8" id="KW-1015">Disulfide bond</keyword>
<dbReference type="PANTHER" id="PTHR13344">
    <property type="entry name" value="NADH-UBIQUINONE OXIDOREDUCTASE"/>
    <property type="match status" value="1"/>
</dbReference>
<comment type="caution">
    <text evidence="10">The sequence shown here is derived from an EMBL/GenBank/DDBJ whole genome shotgun (WGS) entry which is preliminary data.</text>
</comment>
<evidence type="ECO:0000313" key="12">
    <source>
        <dbReference type="Proteomes" id="UP001150569"/>
    </source>
</evidence>
<dbReference type="OrthoDB" id="276296at2759"/>
<evidence type="ECO:0000256" key="3">
    <source>
        <dbReference type="ARBA" id="ARBA00022448"/>
    </source>
</evidence>